<protein>
    <submittedName>
        <fullName evidence="1">Uncharacterized protein</fullName>
    </submittedName>
</protein>
<gene>
    <name evidence="1" type="ORF">AVEN_186248_1</name>
</gene>
<dbReference type="PANTHER" id="PTHR31900:SF34">
    <property type="entry name" value="EMB|CAB62440.1-RELATED"/>
    <property type="match status" value="1"/>
</dbReference>
<dbReference type="Proteomes" id="UP000499080">
    <property type="component" value="Unassembled WGS sequence"/>
</dbReference>
<dbReference type="PANTHER" id="PTHR31900">
    <property type="entry name" value="F-BOX/RNI SUPERFAMILY PROTEIN-RELATED"/>
    <property type="match status" value="1"/>
</dbReference>
<reference evidence="1 2" key="1">
    <citation type="journal article" date="2019" name="Sci. Rep.">
        <title>Orb-weaving spider Araneus ventricosus genome elucidates the spidroin gene catalogue.</title>
        <authorList>
            <person name="Kono N."/>
            <person name="Nakamura H."/>
            <person name="Ohtoshi R."/>
            <person name="Moran D.A.P."/>
            <person name="Shinohara A."/>
            <person name="Yoshida Y."/>
            <person name="Fujiwara M."/>
            <person name="Mori M."/>
            <person name="Tomita M."/>
            <person name="Arakawa K."/>
        </authorList>
    </citation>
    <scope>NUCLEOTIDE SEQUENCE [LARGE SCALE GENOMIC DNA]</scope>
</reference>
<dbReference type="SUPFAM" id="SSF52047">
    <property type="entry name" value="RNI-like"/>
    <property type="match status" value="2"/>
</dbReference>
<dbReference type="InterPro" id="IPR050232">
    <property type="entry name" value="FBL13/AtMIF1-like"/>
</dbReference>
<accession>A0A4Y2NIF0</accession>
<evidence type="ECO:0000313" key="2">
    <source>
        <dbReference type="Proteomes" id="UP000499080"/>
    </source>
</evidence>
<evidence type="ECO:0000313" key="1">
    <source>
        <dbReference type="EMBL" id="GBN38340.1"/>
    </source>
</evidence>
<name>A0A4Y2NIF0_ARAVE</name>
<dbReference type="InterPro" id="IPR032675">
    <property type="entry name" value="LRR_dom_sf"/>
</dbReference>
<proteinExistence type="predicted"/>
<organism evidence="1 2">
    <name type="scientific">Araneus ventricosus</name>
    <name type="common">Orbweaver spider</name>
    <name type="synonym">Epeira ventricosa</name>
    <dbReference type="NCBI Taxonomy" id="182803"/>
    <lineage>
        <taxon>Eukaryota</taxon>
        <taxon>Metazoa</taxon>
        <taxon>Ecdysozoa</taxon>
        <taxon>Arthropoda</taxon>
        <taxon>Chelicerata</taxon>
        <taxon>Arachnida</taxon>
        <taxon>Araneae</taxon>
        <taxon>Araneomorphae</taxon>
        <taxon>Entelegynae</taxon>
        <taxon>Araneoidea</taxon>
        <taxon>Araneidae</taxon>
        <taxon>Araneus</taxon>
    </lineage>
</organism>
<dbReference type="OrthoDB" id="550575at2759"/>
<dbReference type="AlphaFoldDB" id="A0A4Y2NIF0"/>
<keyword evidence="2" id="KW-1185">Reference proteome</keyword>
<comment type="caution">
    <text evidence="1">The sequence shown here is derived from an EMBL/GenBank/DDBJ whole genome shotgun (WGS) entry which is preliminary data.</text>
</comment>
<sequence>MPSKIVNDIMSAALDHQRADGLKADDLEQLLTSGKLRELKISKICVRNDQLQAISQVLNFLKSGSEKLEILHLTVFNHSLAWLRSEVSVARTRSEVFVARLRSEVAAALENLLRNAPNLEDLHCCFSFDLKALRTCQKLRSLRLHFEPQQHWYEFLAKEKDHFQTHKCLEFFTVCQIDEYERIPYDDVAIILRHCPALTSLGFIESSEALSQLHRMGISPSELKLRHCFWRDREYDVAEYPSKQPNHDIHRVREAVVHYPMIEELDFHGCCLRSISCLRNLRNLVCLDISLDDNISGVAFNDELQVIGPQLKHLSLHTYSPMDISLLLQNCHNLESLRIIGNHFSDFSYPVISLPNLQRLTFDYILEGARRVFSLLSDCNRLTELFLLRALHFDDQTLYYFLERNSLSNLKVAYLKWSRLSMQGFRKFLLNAPQLEIVEIRHYLLRENHFERVISETNHRALCNEGLLSEKDEFFGKRWDFYDCECY</sequence>
<dbReference type="EMBL" id="BGPR01009163">
    <property type="protein sequence ID" value="GBN38340.1"/>
    <property type="molecule type" value="Genomic_DNA"/>
</dbReference>
<dbReference type="Gene3D" id="3.80.10.10">
    <property type="entry name" value="Ribonuclease Inhibitor"/>
    <property type="match status" value="1"/>
</dbReference>